<dbReference type="AlphaFoldDB" id="A0A4X2JQF5"/>
<dbReference type="OMA" id="MMRTWEV"/>
<name>A0A4X2JQF5_VOMUR</name>
<evidence type="ECO:0000313" key="1">
    <source>
        <dbReference type="Ensembl" id="ENSVURP00010000066.1"/>
    </source>
</evidence>
<dbReference type="GeneTree" id="ENSGT01120000272001"/>
<reference evidence="2" key="1">
    <citation type="submission" date="2018-12" db="EMBL/GenBank/DDBJ databases">
        <authorList>
            <person name="Yazar S."/>
        </authorList>
    </citation>
    <scope>NUCLEOTIDE SEQUENCE [LARGE SCALE GENOMIC DNA]</scope>
</reference>
<reference evidence="1" key="3">
    <citation type="submission" date="2025-09" db="UniProtKB">
        <authorList>
            <consortium name="Ensembl"/>
        </authorList>
    </citation>
    <scope>IDENTIFICATION</scope>
</reference>
<dbReference type="Ensembl" id="ENSVURT00010000075.1">
    <property type="protein sequence ID" value="ENSVURP00010000066.1"/>
    <property type="gene ID" value="ENSVURG00010000059.1"/>
</dbReference>
<keyword evidence="2" id="KW-1185">Reference proteome</keyword>
<accession>A0A4X2JQF5</accession>
<sequence>MSITRTRTRAVPDLGGDPPSNAVRIKMTSGFSSRSSALSRTSSGYFVPSLLSRILMWKWELGLIV</sequence>
<reference evidence="1" key="2">
    <citation type="submission" date="2025-08" db="UniProtKB">
        <authorList>
            <consortium name="Ensembl"/>
        </authorList>
    </citation>
    <scope>IDENTIFICATION</scope>
</reference>
<proteinExistence type="predicted"/>
<evidence type="ECO:0000313" key="2">
    <source>
        <dbReference type="Proteomes" id="UP000314987"/>
    </source>
</evidence>
<organism evidence="1 2">
    <name type="scientific">Vombatus ursinus</name>
    <name type="common">Common wombat</name>
    <dbReference type="NCBI Taxonomy" id="29139"/>
    <lineage>
        <taxon>Eukaryota</taxon>
        <taxon>Metazoa</taxon>
        <taxon>Chordata</taxon>
        <taxon>Craniata</taxon>
        <taxon>Vertebrata</taxon>
        <taxon>Euteleostomi</taxon>
        <taxon>Mammalia</taxon>
        <taxon>Metatheria</taxon>
        <taxon>Diprotodontia</taxon>
        <taxon>Vombatidae</taxon>
        <taxon>Vombatus</taxon>
    </lineage>
</organism>
<dbReference type="Proteomes" id="UP000314987">
    <property type="component" value="Unassembled WGS sequence"/>
</dbReference>
<protein>
    <submittedName>
        <fullName evidence="1">Uncharacterized protein</fullName>
    </submittedName>
</protein>